<gene>
    <name evidence="2" type="ORF">Scep_016993</name>
</gene>
<reference evidence="2 3" key="1">
    <citation type="submission" date="2024-01" db="EMBL/GenBank/DDBJ databases">
        <title>Genome assemblies of Stephania.</title>
        <authorList>
            <person name="Yang L."/>
        </authorList>
    </citation>
    <scope>NUCLEOTIDE SEQUENCE [LARGE SCALE GENOMIC DNA]</scope>
    <source>
        <strain evidence="2">JXDWG</strain>
        <tissue evidence="2">Leaf</tissue>
    </source>
</reference>
<comment type="caution">
    <text evidence="2">The sequence shown here is derived from an EMBL/GenBank/DDBJ whole genome shotgun (WGS) entry which is preliminary data.</text>
</comment>
<accession>A0AAP0NV78</accession>
<evidence type="ECO:0000256" key="1">
    <source>
        <dbReference type="SAM" id="MobiDB-lite"/>
    </source>
</evidence>
<sequence>MAHNRQSSSSRFGPTQLPCRDGPMALSPEDMLLPPLFSESLGQLSPHSPGRSGGAG</sequence>
<dbReference type="EMBL" id="JBBNAG010000007">
    <property type="protein sequence ID" value="KAK9118900.1"/>
    <property type="molecule type" value="Genomic_DNA"/>
</dbReference>
<dbReference type="AlphaFoldDB" id="A0AAP0NV78"/>
<feature type="compositionally biased region" description="Polar residues" evidence="1">
    <location>
        <begin position="1"/>
        <end position="13"/>
    </location>
</feature>
<proteinExistence type="predicted"/>
<dbReference type="Proteomes" id="UP001419268">
    <property type="component" value="Unassembled WGS sequence"/>
</dbReference>
<evidence type="ECO:0000313" key="3">
    <source>
        <dbReference type="Proteomes" id="UP001419268"/>
    </source>
</evidence>
<organism evidence="2 3">
    <name type="scientific">Stephania cephalantha</name>
    <dbReference type="NCBI Taxonomy" id="152367"/>
    <lineage>
        <taxon>Eukaryota</taxon>
        <taxon>Viridiplantae</taxon>
        <taxon>Streptophyta</taxon>
        <taxon>Embryophyta</taxon>
        <taxon>Tracheophyta</taxon>
        <taxon>Spermatophyta</taxon>
        <taxon>Magnoliopsida</taxon>
        <taxon>Ranunculales</taxon>
        <taxon>Menispermaceae</taxon>
        <taxon>Menispermoideae</taxon>
        <taxon>Cissampelideae</taxon>
        <taxon>Stephania</taxon>
    </lineage>
</organism>
<protein>
    <submittedName>
        <fullName evidence="2">Uncharacterized protein</fullName>
    </submittedName>
</protein>
<name>A0AAP0NV78_9MAGN</name>
<feature type="region of interest" description="Disordered" evidence="1">
    <location>
        <begin position="1"/>
        <end position="56"/>
    </location>
</feature>
<evidence type="ECO:0000313" key="2">
    <source>
        <dbReference type="EMBL" id="KAK9118900.1"/>
    </source>
</evidence>
<keyword evidence="3" id="KW-1185">Reference proteome</keyword>